<dbReference type="PROSITE" id="PS51379">
    <property type="entry name" value="4FE4S_FER_2"/>
    <property type="match status" value="2"/>
</dbReference>
<dbReference type="KEGG" id="cace:CACET_c25690"/>
<evidence type="ECO:0000256" key="6">
    <source>
        <dbReference type="ARBA" id="ARBA00023002"/>
    </source>
</evidence>
<dbReference type="Pfam" id="PF13353">
    <property type="entry name" value="Fer4_12"/>
    <property type="match status" value="1"/>
</dbReference>
<comment type="catalytic activity">
    <reaction evidence="9">
        <text>glycyl-[protein] + reduced [flavodoxin] + S-adenosyl-L-methionine = glycin-2-yl radical-[protein] + semiquinone [flavodoxin] + 5'-deoxyadenosine + L-methionine + H(+)</text>
        <dbReference type="Rhea" id="RHEA:61976"/>
        <dbReference type="Rhea" id="RHEA-COMP:10622"/>
        <dbReference type="Rhea" id="RHEA-COMP:14480"/>
        <dbReference type="Rhea" id="RHEA-COMP:15993"/>
        <dbReference type="Rhea" id="RHEA-COMP:15994"/>
        <dbReference type="ChEBI" id="CHEBI:15378"/>
        <dbReference type="ChEBI" id="CHEBI:17319"/>
        <dbReference type="ChEBI" id="CHEBI:29947"/>
        <dbReference type="ChEBI" id="CHEBI:32722"/>
        <dbReference type="ChEBI" id="CHEBI:57618"/>
        <dbReference type="ChEBI" id="CHEBI:57844"/>
        <dbReference type="ChEBI" id="CHEBI:59789"/>
        <dbReference type="ChEBI" id="CHEBI:140311"/>
    </reaction>
</comment>
<evidence type="ECO:0000256" key="9">
    <source>
        <dbReference type="ARBA" id="ARBA00047365"/>
    </source>
</evidence>
<protein>
    <submittedName>
        <fullName evidence="10">Pyruvate formate lyase activating enzyme</fullName>
        <ecNumber evidence="10">1.97.1.4</ecNumber>
    </submittedName>
</protein>
<keyword evidence="4" id="KW-0949">S-adenosyl-L-methionine</keyword>
<evidence type="ECO:0000256" key="2">
    <source>
        <dbReference type="ARBA" id="ARBA00009777"/>
    </source>
</evidence>
<dbReference type="Gene3D" id="3.80.30.10">
    <property type="entry name" value="pyruvate-formate lyase- activating enzyme"/>
    <property type="match status" value="1"/>
</dbReference>
<keyword evidence="3" id="KW-0004">4Fe-4S</keyword>
<dbReference type="SUPFAM" id="SSF54862">
    <property type="entry name" value="4Fe-4S ferredoxins"/>
    <property type="match status" value="1"/>
</dbReference>
<dbReference type="GO" id="GO:0051539">
    <property type="term" value="F:4 iron, 4 sulfur cluster binding"/>
    <property type="evidence" value="ECO:0007669"/>
    <property type="project" value="UniProtKB-KW"/>
</dbReference>
<dbReference type="PROSITE" id="PS51918">
    <property type="entry name" value="RADICAL_SAM"/>
    <property type="match status" value="1"/>
</dbReference>
<proteinExistence type="inferred from homology"/>
<dbReference type="AlphaFoldDB" id="A0A0D8IAH9"/>
<dbReference type="GO" id="GO:0046872">
    <property type="term" value="F:metal ion binding"/>
    <property type="evidence" value="ECO:0007669"/>
    <property type="project" value="UniProtKB-KW"/>
</dbReference>
<dbReference type="PATRIC" id="fig|84022.5.peg.148"/>
<keyword evidence="8" id="KW-0411">Iron-sulfur</keyword>
<dbReference type="InterPro" id="IPR058240">
    <property type="entry name" value="rSAM_sf"/>
</dbReference>
<dbReference type="SFLD" id="SFLDS00029">
    <property type="entry name" value="Radical_SAM"/>
    <property type="match status" value="1"/>
</dbReference>
<accession>A0A0D8IAH9</accession>
<evidence type="ECO:0000256" key="4">
    <source>
        <dbReference type="ARBA" id="ARBA00022691"/>
    </source>
</evidence>
<dbReference type="SUPFAM" id="SSF102114">
    <property type="entry name" value="Radical SAM enzymes"/>
    <property type="match status" value="1"/>
</dbReference>
<dbReference type="InterPro" id="IPR012839">
    <property type="entry name" value="Organic_radical_activase"/>
</dbReference>
<dbReference type="InterPro" id="IPR001989">
    <property type="entry name" value="Radical_activat_CS"/>
</dbReference>
<dbReference type="SFLD" id="SFLDG01118">
    <property type="entry name" value="activating_enzymes__group_2"/>
    <property type="match status" value="1"/>
</dbReference>
<dbReference type="GO" id="GO:0043365">
    <property type="term" value="F:[formate-C-acetyltransferase]-activating enzyme activity"/>
    <property type="evidence" value="ECO:0007669"/>
    <property type="project" value="UniProtKB-EC"/>
</dbReference>
<dbReference type="EC" id="1.97.1.4" evidence="10"/>
<dbReference type="OrthoDB" id="9782387at2"/>
<reference evidence="10 11" key="1">
    <citation type="submission" date="2014-10" db="EMBL/GenBank/DDBJ databases">
        <title>Genome sequence of Clostridium aceticum DSM 1496.</title>
        <authorList>
            <person name="Poehlein A."/>
            <person name="Schiel-Bengelsdorf B."/>
            <person name="Gottschalk G."/>
            <person name="Duerre P."/>
            <person name="Daniel R."/>
        </authorList>
    </citation>
    <scope>NUCLEOTIDE SEQUENCE [LARGE SCALE GENOMIC DNA]</scope>
    <source>
        <strain evidence="10 11">DSM 1496</strain>
    </source>
</reference>
<dbReference type="EMBL" id="CP009687">
    <property type="protein sequence ID" value="AKL96014.1"/>
    <property type="molecule type" value="Genomic_DNA"/>
</dbReference>
<dbReference type="NCBIfam" id="TIGR02494">
    <property type="entry name" value="PFLE_PFLC"/>
    <property type="match status" value="1"/>
</dbReference>
<keyword evidence="10" id="KW-0456">Lyase</keyword>
<dbReference type="InterPro" id="IPR007197">
    <property type="entry name" value="rSAM"/>
</dbReference>
<evidence type="ECO:0000256" key="5">
    <source>
        <dbReference type="ARBA" id="ARBA00022723"/>
    </source>
</evidence>
<sequence>MNKALITNIQKYSLHDGPGIRTTVFLKGCPLKCIWCHNPENQSYHKQMMYNKEKCNLCGGCQRKCSIGAIHIKTENIDVDSEKCNFCENCTEFCINNAREIVGQEYTTSELMKEIEKDKIFYEQSGGGVTFSGGEAMHQIDFLHEIARKCKTKGISVAIDTCGQVSFQHFEKLLEDVDIFLYDLKLMNSQEHKKYTGVPNEVILDNLKELSKKGAKIYLRLPLIEGINTDNENINAIVKFIKNLNIVHINLLPYHEIGSDKYKRLNMKYEYALMKKPSDERLQEIKTLFEKNNFKVKIGG</sequence>
<dbReference type="PIRSF" id="PIRSF000371">
    <property type="entry name" value="PFL_act_enz"/>
    <property type="match status" value="1"/>
</dbReference>
<dbReference type="InterPro" id="IPR040074">
    <property type="entry name" value="BssD/PflA/YjjW"/>
</dbReference>
<organism evidence="10 11">
    <name type="scientific">Clostridium aceticum</name>
    <dbReference type="NCBI Taxonomy" id="84022"/>
    <lineage>
        <taxon>Bacteria</taxon>
        <taxon>Bacillati</taxon>
        <taxon>Bacillota</taxon>
        <taxon>Clostridia</taxon>
        <taxon>Eubacteriales</taxon>
        <taxon>Clostridiaceae</taxon>
        <taxon>Clostridium</taxon>
    </lineage>
</organism>
<evidence type="ECO:0000256" key="7">
    <source>
        <dbReference type="ARBA" id="ARBA00023004"/>
    </source>
</evidence>
<dbReference type="PANTHER" id="PTHR30352">
    <property type="entry name" value="PYRUVATE FORMATE-LYASE-ACTIVATING ENZYME"/>
    <property type="match status" value="1"/>
</dbReference>
<dbReference type="STRING" id="84022.CACET_c25690"/>
<keyword evidence="6 10" id="KW-0560">Oxidoreductase</keyword>
<evidence type="ECO:0000313" key="11">
    <source>
        <dbReference type="Proteomes" id="UP000035704"/>
    </source>
</evidence>
<keyword evidence="11" id="KW-1185">Reference proteome</keyword>
<dbReference type="RefSeq" id="WP_044824725.1">
    <property type="nucleotide sequence ID" value="NZ_CP009687.1"/>
</dbReference>
<dbReference type="Pfam" id="PF04055">
    <property type="entry name" value="Radical_SAM"/>
    <property type="match status" value="1"/>
</dbReference>
<evidence type="ECO:0000256" key="1">
    <source>
        <dbReference type="ARBA" id="ARBA00001966"/>
    </source>
</evidence>
<dbReference type="NCBIfam" id="NF043069">
    <property type="entry name" value="T4HPD_activ_SAM"/>
    <property type="match status" value="1"/>
</dbReference>
<comment type="similarity">
    <text evidence="2">Belongs to the organic radical-activating enzymes family.</text>
</comment>
<evidence type="ECO:0000256" key="8">
    <source>
        <dbReference type="ARBA" id="ARBA00023014"/>
    </source>
</evidence>
<evidence type="ECO:0000313" key="10">
    <source>
        <dbReference type="EMBL" id="AKL96014.1"/>
    </source>
</evidence>
<dbReference type="GO" id="GO:0016829">
    <property type="term" value="F:lyase activity"/>
    <property type="evidence" value="ECO:0007669"/>
    <property type="project" value="UniProtKB-KW"/>
</dbReference>
<name>A0A0D8IAH9_9CLOT</name>
<gene>
    <name evidence="10" type="primary">pflE</name>
    <name evidence="10" type="ORF">CACET_c25690</name>
</gene>
<keyword evidence="5" id="KW-0479">Metal-binding</keyword>
<dbReference type="PANTHER" id="PTHR30352:SF4">
    <property type="entry name" value="PYRUVATE FORMATE-LYASE 2-ACTIVATING ENZYME"/>
    <property type="match status" value="1"/>
</dbReference>
<keyword evidence="7" id="KW-0408">Iron</keyword>
<evidence type="ECO:0000256" key="3">
    <source>
        <dbReference type="ARBA" id="ARBA00022485"/>
    </source>
</evidence>
<dbReference type="CDD" id="cd01335">
    <property type="entry name" value="Radical_SAM"/>
    <property type="match status" value="1"/>
</dbReference>
<dbReference type="PROSITE" id="PS01087">
    <property type="entry name" value="RADICAL_ACTIVATING"/>
    <property type="match status" value="1"/>
</dbReference>
<dbReference type="InterPro" id="IPR017896">
    <property type="entry name" value="4Fe4S_Fe-S-bd"/>
</dbReference>
<dbReference type="Proteomes" id="UP000035704">
    <property type="component" value="Chromosome"/>
</dbReference>
<dbReference type="Gene3D" id="3.30.70.20">
    <property type="match status" value="1"/>
</dbReference>
<comment type="cofactor">
    <cofactor evidence="1">
        <name>[4Fe-4S] cluster</name>
        <dbReference type="ChEBI" id="CHEBI:49883"/>
    </cofactor>
</comment>
<dbReference type="InterPro" id="IPR034457">
    <property type="entry name" value="Organic_radical-activating"/>
</dbReference>
<dbReference type="InterPro" id="IPR050014">
    <property type="entry name" value="T4HPD_activ_SAM"/>
</dbReference>
<dbReference type="SFLD" id="SFLDG01066">
    <property type="entry name" value="organic_radical-activating_enz"/>
    <property type="match status" value="1"/>
</dbReference>
<keyword evidence="10" id="KW-0670">Pyruvate</keyword>